<protein>
    <submittedName>
        <fullName evidence="1">Uncharacterized protein</fullName>
    </submittedName>
</protein>
<keyword evidence="2" id="KW-1185">Reference proteome</keyword>
<accession>A0A212CW67</accession>
<name>A0A212CW67_CEREH</name>
<comment type="caution">
    <text evidence="1">The sequence shown here is derived from an EMBL/GenBank/DDBJ whole genome shotgun (WGS) entry which is preliminary data.</text>
</comment>
<proteinExistence type="predicted"/>
<sequence>MTRAVSTQLRTQHCCTAGLGAQKSLYKEKLEPQWSTLEKLWAWDGWMLMLEQCQGTECNIPYVS</sequence>
<dbReference type="Proteomes" id="UP000242450">
    <property type="component" value="Chromosome 11"/>
</dbReference>
<evidence type="ECO:0000313" key="1">
    <source>
        <dbReference type="EMBL" id="OWK10240.1"/>
    </source>
</evidence>
<organism evidence="1 2">
    <name type="scientific">Cervus elaphus hippelaphus</name>
    <name type="common">European red deer</name>
    <dbReference type="NCBI Taxonomy" id="46360"/>
    <lineage>
        <taxon>Eukaryota</taxon>
        <taxon>Metazoa</taxon>
        <taxon>Chordata</taxon>
        <taxon>Craniata</taxon>
        <taxon>Vertebrata</taxon>
        <taxon>Euteleostomi</taxon>
        <taxon>Mammalia</taxon>
        <taxon>Eutheria</taxon>
        <taxon>Laurasiatheria</taxon>
        <taxon>Artiodactyla</taxon>
        <taxon>Ruminantia</taxon>
        <taxon>Pecora</taxon>
        <taxon>Cervidae</taxon>
        <taxon>Cervinae</taxon>
        <taxon>Cervus</taxon>
    </lineage>
</organism>
<evidence type="ECO:0000313" key="2">
    <source>
        <dbReference type="Proteomes" id="UP000242450"/>
    </source>
</evidence>
<dbReference type="AlphaFoldDB" id="A0A212CW67"/>
<dbReference type="EMBL" id="MKHE01000011">
    <property type="protein sequence ID" value="OWK10240.1"/>
    <property type="molecule type" value="Genomic_DNA"/>
</dbReference>
<gene>
    <name evidence="1" type="ORF">Celaphus_00005488</name>
</gene>
<reference evidence="1 2" key="1">
    <citation type="journal article" date="2018" name="Mol. Genet. Genomics">
        <title>The red deer Cervus elaphus genome CerEla1.0: sequencing, annotating, genes, and chromosomes.</title>
        <authorList>
            <person name="Bana N.A."/>
            <person name="Nyiri A."/>
            <person name="Nagy J."/>
            <person name="Frank K."/>
            <person name="Nagy T."/>
            <person name="Steger V."/>
            <person name="Schiller M."/>
            <person name="Lakatos P."/>
            <person name="Sugar L."/>
            <person name="Horn P."/>
            <person name="Barta E."/>
            <person name="Orosz L."/>
        </authorList>
    </citation>
    <scope>NUCLEOTIDE SEQUENCE [LARGE SCALE GENOMIC DNA]</scope>
    <source>
        <strain evidence="1">Hungarian</strain>
    </source>
</reference>